<proteinExistence type="predicted"/>
<gene>
    <name evidence="2" type="ORF">CCAE0312_LOCUS9974</name>
</gene>
<dbReference type="AlphaFoldDB" id="A0A7S1TJB6"/>
<evidence type="ECO:0000256" key="1">
    <source>
        <dbReference type="SAM" id="MobiDB-lite"/>
    </source>
</evidence>
<feature type="compositionally biased region" description="Low complexity" evidence="1">
    <location>
        <begin position="95"/>
        <end position="117"/>
    </location>
</feature>
<name>A0A7S1TJB6_9RHOD</name>
<dbReference type="EMBL" id="HBGH01017927">
    <property type="protein sequence ID" value="CAD9237875.1"/>
    <property type="molecule type" value="Transcribed_RNA"/>
</dbReference>
<feature type="region of interest" description="Disordered" evidence="1">
    <location>
        <begin position="63"/>
        <end position="130"/>
    </location>
</feature>
<feature type="compositionally biased region" description="Pro residues" evidence="1">
    <location>
        <begin position="118"/>
        <end position="129"/>
    </location>
</feature>
<accession>A0A7S1TJB6</accession>
<sequence>MAGFVGSANLWNVGRSCEGRQVSSRRATTVMMGKTMWKESWFTGGFPGGEGFFRQWVDDGMTGAVPDLEPERQPSADAAVAARTSTTAMPTGNVAAPSAPSPGVSAPAKASPEASTPSPTPAAPAPPAVPAVGNVTMEMVLDPMTGQYKVQYLMDGKPMED</sequence>
<reference evidence="2" key="1">
    <citation type="submission" date="2021-01" db="EMBL/GenBank/DDBJ databases">
        <authorList>
            <person name="Corre E."/>
            <person name="Pelletier E."/>
            <person name="Niang G."/>
            <person name="Scheremetjew M."/>
            <person name="Finn R."/>
            <person name="Kale V."/>
            <person name="Holt S."/>
            <person name="Cochrane G."/>
            <person name="Meng A."/>
            <person name="Brown T."/>
            <person name="Cohen L."/>
        </authorList>
    </citation>
    <scope>NUCLEOTIDE SEQUENCE</scope>
    <source>
        <strain evidence="2">SAG 36.94</strain>
    </source>
</reference>
<evidence type="ECO:0000313" key="2">
    <source>
        <dbReference type="EMBL" id="CAD9237875.1"/>
    </source>
</evidence>
<organism evidence="2">
    <name type="scientific">Compsopogon caeruleus</name>
    <dbReference type="NCBI Taxonomy" id="31354"/>
    <lineage>
        <taxon>Eukaryota</taxon>
        <taxon>Rhodophyta</taxon>
        <taxon>Compsopogonophyceae</taxon>
        <taxon>Compsopogonales</taxon>
        <taxon>Compsopogonaceae</taxon>
        <taxon>Compsopogon</taxon>
    </lineage>
</organism>
<protein>
    <submittedName>
        <fullName evidence="2">Uncharacterized protein</fullName>
    </submittedName>
</protein>